<keyword evidence="14" id="KW-1185">Reference proteome</keyword>
<evidence type="ECO:0000256" key="2">
    <source>
        <dbReference type="ARBA" id="ARBA00008226"/>
    </source>
</evidence>
<dbReference type="eggNOG" id="KOG2298">
    <property type="taxonomic scope" value="Eukaryota"/>
</dbReference>
<dbReference type="GO" id="GO:0005739">
    <property type="term" value="C:mitochondrion"/>
    <property type="evidence" value="ECO:0007669"/>
    <property type="project" value="TreeGrafter"/>
</dbReference>
<evidence type="ECO:0000313" key="13">
    <source>
        <dbReference type="EMBL" id="EMR64208.1"/>
    </source>
</evidence>
<dbReference type="Gene3D" id="3.40.50.800">
    <property type="entry name" value="Anticodon-binding domain"/>
    <property type="match status" value="1"/>
</dbReference>
<dbReference type="PROSITE" id="PS50862">
    <property type="entry name" value="AA_TRNA_LIGASE_II"/>
    <property type="match status" value="1"/>
</dbReference>
<dbReference type="FunFam" id="3.40.50.800:FF:000004">
    <property type="entry name" value="Glycine--tRNA ligase 2"/>
    <property type="match status" value="1"/>
</dbReference>
<dbReference type="SUPFAM" id="SSF52954">
    <property type="entry name" value="Class II aaRS ABD-related"/>
    <property type="match status" value="1"/>
</dbReference>
<comment type="similarity">
    <text evidence="2">Belongs to the class-II aminoacyl-tRNA synthetase family.</text>
</comment>
<dbReference type="Pfam" id="PF00587">
    <property type="entry name" value="tRNA-synt_2b"/>
    <property type="match status" value="1"/>
</dbReference>
<dbReference type="InterPro" id="IPR004154">
    <property type="entry name" value="Anticodon-bd"/>
</dbReference>
<dbReference type="NCBIfam" id="TIGR00389">
    <property type="entry name" value="glyS_dimeric"/>
    <property type="match status" value="1"/>
</dbReference>
<dbReference type="SUPFAM" id="SSF55681">
    <property type="entry name" value="Class II aaRS and biotin synthetases"/>
    <property type="match status" value="1"/>
</dbReference>
<dbReference type="PRINTS" id="PR01043">
    <property type="entry name" value="TRNASYNTHGLY"/>
</dbReference>
<evidence type="ECO:0000256" key="5">
    <source>
        <dbReference type="ARBA" id="ARBA00022598"/>
    </source>
</evidence>
<feature type="domain" description="Aminoacyl-transfer RNA synthetases class-II family profile" evidence="12">
    <location>
        <begin position="204"/>
        <end position="503"/>
    </location>
</feature>
<keyword evidence="8" id="KW-0648">Protein biosynthesis</keyword>
<dbReference type="InterPro" id="IPR027031">
    <property type="entry name" value="Gly-tRNA_synthase/POLG2"/>
</dbReference>
<keyword evidence="9 13" id="KW-0030">Aminoacyl-tRNA synthetase</keyword>
<evidence type="ECO:0000256" key="1">
    <source>
        <dbReference type="ARBA" id="ARBA00004496"/>
    </source>
</evidence>
<dbReference type="HOGENOM" id="CLU_015515_1_2_1"/>
<organism evidence="13 14">
    <name type="scientific">Eutypa lata (strain UCR-EL1)</name>
    <name type="common">Grapevine dieback disease fungus</name>
    <name type="synonym">Eutypa armeniacae</name>
    <dbReference type="NCBI Taxonomy" id="1287681"/>
    <lineage>
        <taxon>Eukaryota</taxon>
        <taxon>Fungi</taxon>
        <taxon>Dikarya</taxon>
        <taxon>Ascomycota</taxon>
        <taxon>Pezizomycotina</taxon>
        <taxon>Sordariomycetes</taxon>
        <taxon>Xylariomycetidae</taxon>
        <taxon>Xylariales</taxon>
        <taxon>Diatrypaceae</taxon>
        <taxon>Eutypa</taxon>
    </lineage>
</organism>
<comment type="function">
    <text evidence="11">Catalyzes the ATP-dependent ligation of glycine to the 3'-end of its cognate tRNA, via the formation of an aminoacyl-adenylate intermediate (Gly-AMP). Also produces diadenosine tetraphosphate (Ap4A), a universal pleiotropic signaling molecule needed for cell regulation pathways, by direct condensation of 2 ATPs. Thereby, may play a special role in Ap4A homeostasis.</text>
</comment>
<keyword evidence="7" id="KW-0067">ATP-binding</keyword>
<accession>M7SIU2</accession>
<keyword evidence="6" id="KW-0547">Nucleotide-binding</keyword>
<dbReference type="InterPro" id="IPR036621">
    <property type="entry name" value="Anticodon-bd_dom_sf"/>
</dbReference>
<proteinExistence type="inferred from homology"/>
<evidence type="ECO:0000256" key="11">
    <source>
        <dbReference type="ARBA" id="ARBA00058014"/>
    </source>
</evidence>
<evidence type="ECO:0000256" key="10">
    <source>
        <dbReference type="ARBA" id="ARBA00030057"/>
    </source>
</evidence>
<dbReference type="OrthoDB" id="57698at2759"/>
<name>M7SIU2_EUTLA</name>
<evidence type="ECO:0000256" key="3">
    <source>
        <dbReference type="ARBA" id="ARBA00012829"/>
    </source>
</evidence>
<dbReference type="InterPro" id="IPR002314">
    <property type="entry name" value="aa-tRNA-synt_IIb"/>
</dbReference>
<dbReference type="OMA" id="MEMQYFV"/>
<dbReference type="GO" id="GO:0070150">
    <property type="term" value="P:mitochondrial glycyl-tRNA aminoacylation"/>
    <property type="evidence" value="ECO:0007669"/>
    <property type="project" value="TreeGrafter"/>
</dbReference>
<evidence type="ECO:0000256" key="6">
    <source>
        <dbReference type="ARBA" id="ARBA00022741"/>
    </source>
</evidence>
<reference evidence="14" key="1">
    <citation type="journal article" date="2013" name="Genome Announc.">
        <title>Draft genome sequence of the grapevine dieback fungus Eutypa lata UCR-EL1.</title>
        <authorList>
            <person name="Blanco-Ulate B."/>
            <person name="Rolshausen P.E."/>
            <person name="Cantu D."/>
        </authorList>
    </citation>
    <scope>NUCLEOTIDE SEQUENCE [LARGE SCALE GENOMIC DNA]</scope>
    <source>
        <strain evidence="14">UCR-EL1</strain>
    </source>
</reference>
<dbReference type="FunFam" id="3.30.720.200:FF:000001">
    <property type="entry name" value="Glycine--tRNA ligase 2"/>
    <property type="match status" value="1"/>
</dbReference>
<dbReference type="InterPro" id="IPR045864">
    <property type="entry name" value="aa-tRNA-synth_II/BPL/LPL"/>
</dbReference>
<dbReference type="EMBL" id="KB707114">
    <property type="protein sequence ID" value="EMR64208.1"/>
    <property type="molecule type" value="Genomic_DNA"/>
</dbReference>
<dbReference type="Proteomes" id="UP000012174">
    <property type="component" value="Unassembled WGS sequence"/>
</dbReference>
<dbReference type="NCBIfam" id="NF003211">
    <property type="entry name" value="PRK04173.1"/>
    <property type="match status" value="1"/>
</dbReference>
<evidence type="ECO:0000256" key="9">
    <source>
        <dbReference type="ARBA" id="ARBA00023146"/>
    </source>
</evidence>
<dbReference type="Gene3D" id="3.30.40.230">
    <property type="match status" value="1"/>
</dbReference>
<dbReference type="FunFam" id="3.30.40.230:FF:000002">
    <property type="entry name" value="Glycyl-tRNA synthetase 1"/>
    <property type="match status" value="1"/>
</dbReference>
<protein>
    <recommendedName>
        <fullName evidence="3">glycine--tRNA ligase</fullName>
        <ecNumber evidence="3">6.1.1.14</ecNumber>
    </recommendedName>
    <alternativeName>
        <fullName evidence="10">Diadenosine tetraphosphate synthetase</fullName>
    </alternativeName>
</protein>
<dbReference type="GO" id="GO:0004820">
    <property type="term" value="F:glycine-tRNA ligase activity"/>
    <property type="evidence" value="ECO:0007669"/>
    <property type="project" value="UniProtKB-EC"/>
</dbReference>
<dbReference type="EC" id="6.1.1.14" evidence="3"/>
<dbReference type="GO" id="GO:0005524">
    <property type="term" value="F:ATP binding"/>
    <property type="evidence" value="ECO:0007669"/>
    <property type="project" value="UniProtKB-KW"/>
</dbReference>
<dbReference type="Pfam" id="PF03129">
    <property type="entry name" value="HGTP_anticodon"/>
    <property type="match status" value="1"/>
</dbReference>
<dbReference type="STRING" id="1287681.M7SIU2"/>
<dbReference type="InterPro" id="IPR033731">
    <property type="entry name" value="GlyRS-like_core"/>
</dbReference>
<evidence type="ECO:0000256" key="8">
    <source>
        <dbReference type="ARBA" id="ARBA00022917"/>
    </source>
</evidence>
<keyword evidence="5" id="KW-0436">Ligase</keyword>
<evidence type="ECO:0000256" key="7">
    <source>
        <dbReference type="ARBA" id="ARBA00022840"/>
    </source>
</evidence>
<dbReference type="Gene3D" id="3.30.720.200">
    <property type="match status" value="1"/>
</dbReference>
<dbReference type="InterPro" id="IPR006195">
    <property type="entry name" value="aa-tRNA-synth_II"/>
</dbReference>
<dbReference type="InterPro" id="IPR002315">
    <property type="entry name" value="tRNA-synt_gly"/>
</dbReference>
<comment type="subcellular location">
    <subcellularLocation>
        <location evidence="1">Cytoplasm</location>
    </subcellularLocation>
</comment>
<evidence type="ECO:0000313" key="14">
    <source>
        <dbReference type="Proteomes" id="UP000012174"/>
    </source>
</evidence>
<evidence type="ECO:0000259" key="12">
    <source>
        <dbReference type="PROSITE" id="PS50862"/>
    </source>
</evidence>
<evidence type="ECO:0000256" key="4">
    <source>
        <dbReference type="ARBA" id="ARBA00022490"/>
    </source>
</evidence>
<dbReference type="Gene3D" id="3.30.930.10">
    <property type="entry name" value="Bira Bifunctional Protein, Domain 2"/>
    <property type="match status" value="1"/>
</dbReference>
<dbReference type="PANTHER" id="PTHR10745:SF0">
    <property type="entry name" value="GLYCINE--TRNA LIGASE"/>
    <property type="match status" value="1"/>
</dbReference>
<keyword evidence="4" id="KW-0963">Cytoplasm</keyword>
<dbReference type="AlphaFoldDB" id="M7SIU2"/>
<sequence>MTTTATTLKGQPLDKAFLDSVLRRRMFFTPSFEIYGGVSGLYDYGPPGTALQSNILDVWRKHFVLEEDMLEVDCSVLTPHIVFKTSGHVDRFADWMCKDPKFGDILRADHFVEEILEARLKGDKEARGQKVEEKKEDDKKKKKKIKGAQEAIKLDDAVVKEYEEVLARIDNYDGAELGELIKKYDLRNPKSDMQPSEPVAFNLMFQTSIGPSSNLAGYLRPETAQGQFLNFAKLLEFNQNNMPFASASVGKSYRNEISPRAGLLRVREFLMAEIEHFVDPESGKKHDRFSEVENIELDLLDRDTQLSGQTTINKMTIGKAVKDGVVDNETLGYFLARIYLFLKKIGIDTRKIRFRQHMANEMVSYSSTDKPLLVRQRLEEPRTVQEWEVTLDKKKFGPLFKKDSKSVEAVILASTQECREKWAKELQDAGKAVVEVPELGKVDVSKDLLTVEYRSRTEHVREYTPNVIEPSFGIGRILYSLCEHAYWAREGGDEARSVLSFPPAIAPTKVIIMPLSSNKDFTPHVARLSQKLRAAQISTRVDDSSATIGKRYSRNDELGTLLGITVDFQTVKDGTITLRDRDSTRQVRADTETILTAIKEIVGGSKTWEDIEKELPVFEGQEVENS</sequence>
<gene>
    <name evidence="13" type="ORF">UCREL1_8842</name>
</gene>
<dbReference type="PANTHER" id="PTHR10745">
    <property type="entry name" value="GLYCYL-TRNA SYNTHETASE/DNA POLYMERASE SUBUNIT GAMMA-2"/>
    <property type="match status" value="1"/>
</dbReference>
<dbReference type="KEGG" id="ela:UCREL1_8842"/>
<dbReference type="CDD" id="cd00774">
    <property type="entry name" value="GlyRS-like_core"/>
    <property type="match status" value="1"/>
</dbReference>